<dbReference type="InterPro" id="IPR038501">
    <property type="entry name" value="Spore_GerAC_C_sf"/>
</dbReference>
<comment type="similarity">
    <text evidence="2">Belongs to the GerABKC lipoprotein family.</text>
</comment>
<protein>
    <submittedName>
        <fullName evidence="10">Ger(X)C family spore germination protein</fullName>
    </submittedName>
</protein>
<evidence type="ECO:0000313" key="11">
    <source>
        <dbReference type="Proteomes" id="UP000678228"/>
    </source>
</evidence>
<dbReference type="Pfam" id="PF05504">
    <property type="entry name" value="Spore_GerAC"/>
    <property type="match status" value="1"/>
</dbReference>
<dbReference type="GO" id="GO:0016020">
    <property type="term" value="C:membrane"/>
    <property type="evidence" value="ECO:0007669"/>
    <property type="project" value="UniProtKB-SubCell"/>
</dbReference>
<comment type="caution">
    <text evidence="10">The sequence shown here is derived from an EMBL/GenBank/DDBJ whole genome shotgun (WGS) entry which is preliminary data.</text>
</comment>
<evidence type="ECO:0000256" key="2">
    <source>
        <dbReference type="ARBA" id="ARBA00007886"/>
    </source>
</evidence>
<keyword evidence="3" id="KW-0309">Germination</keyword>
<accession>A0A940WPW0</accession>
<keyword evidence="7" id="KW-0449">Lipoprotein</keyword>
<dbReference type="Gene3D" id="3.30.300.210">
    <property type="entry name" value="Nutrient germinant receptor protein C, domain 3"/>
    <property type="match status" value="1"/>
</dbReference>
<keyword evidence="11" id="KW-1185">Reference proteome</keyword>
<evidence type="ECO:0000256" key="7">
    <source>
        <dbReference type="ARBA" id="ARBA00023288"/>
    </source>
</evidence>
<proteinExistence type="inferred from homology"/>
<evidence type="ECO:0000259" key="9">
    <source>
        <dbReference type="Pfam" id="PF25198"/>
    </source>
</evidence>
<name>A0A940WPW0_9BACI</name>
<dbReference type="PROSITE" id="PS51257">
    <property type="entry name" value="PROKAR_LIPOPROTEIN"/>
    <property type="match status" value="1"/>
</dbReference>
<dbReference type="Proteomes" id="UP000678228">
    <property type="component" value="Unassembled WGS sequence"/>
</dbReference>
<keyword evidence="6" id="KW-0564">Palmitate</keyword>
<feature type="domain" description="Spore germination GerAC-like C-terminal" evidence="8">
    <location>
        <begin position="224"/>
        <end position="392"/>
    </location>
</feature>
<dbReference type="GO" id="GO:0009847">
    <property type="term" value="P:spore germination"/>
    <property type="evidence" value="ECO:0007669"/>
    <property type="project" value="InterPro"/>
</dbReference>
<evidence type="ECO:0000313" key="10">
    <source>
        <dbReference type="EMBL" id="MBP3950494.1"/>
    </source>
</evidence>
<reference evidence="10" key="1">
    <citation type="submission" date="2021-03" db="EMBL/GenBank/DDBJ databases">
        <title>Bacillus suaedae sp. nov., isolated from Suaeda aralocaspica.</title>
        <authorList>
            <person name="Lei R.F.R."/>
        </authorList>
    </citation>
    <scope>NUCLEOTIDE SEQUENCE</scope>
    <source>
        <strain evidence="10">YZJH907-2</strain>
    </source>
</reference>
<evidence type="ECO:0000259" key="8">
    <source>
        <dbReference type="Pfam" id="PF05504"/>
    </source>
</evidence>
<keyword evidence="5" id="KW-0472">Membrane</keyword>
<dbReference type="AlphaFoldDB" id="A0A940WPW0"/>
<dbReference type="PANTHER" id="PTHR35789">
    <property type="entry name" value="SPORE GERMINATION PROTEIN B3"/>
    <property type="match status" value="1"/>
</dbReference>
<dbReference type="PANTHER" id="PTHR35789:SF1">
    <property type="entry name" value="SPORE GERMINATION PROTEIN B3"/>
    <property type="match status" value="1"/>
</dbReference>
<gene>
    <name evidence="10" type="ORF">J7W16_05060</name>
</gene>
<dbReference type="RefSeq" id="WP_210596134.1">
    <property type="nucleotide sequence ID" value="NZ_JAGKSQ010000002.1"/>
</dbReference>
<feature type="domain" description="Spore germination protein N-terminal" evidence="9">
    <location>
        <begin position="20"/>
        <end position="210"/>
    </location>
</feature>
<sequence length="402" mass="44936">MNKILLFMIGMLLFLTGCWDRIEIEDRGFVIGVAIDLPENESVEQHTSQEEANKPRGQARFLATYQFVNPAALSGGTNQGGGSGEPVFNLTTEGDTIMEINRSLATRTSRSPYLGHTKVVIISEEIAQSKHFANVMDFLLRYQEFRRSTQLMIAKEKARKIIEIKPDLEKLPVMYIQSVGQNNYRSARMVAPTEIGDVHHDLLAGSSYVIQRIVGSDKEVKVAGSAVFHGKDNAFIGWLGEEETEGLNFVKGELEAGMLKVQVEDNLIGYEIKGATRDITVDTSNIDNLKFTIDIKSEGNIPESLETLSWDRIDVLANVQEKVEEEVVRITEDAIHKLHGDFKTDAIGLGQYLSKNEPKLWEKIKDDWEEGKGYFGKSSITVNAEVEIRNTGVIIKSEPVQD</sequence>
<keyword evidence="4" id="KW-0732">Signal</keyword>
<dbReference type="InterPro" id="IPR046953">
    <property type="entry name" value="Spore_GerAC-like_C"/>
</dbReference>
<dbReference type="InterPro" id="IPR008844">
    <property type="entry name" value="Spore_GerAC-like"/>
</dbReference>
<evidence type="ECO:0000256" key="6">
    <source>
        <dbReference type="ARBA" id="ARBA00023139"/>
    </source>
</evidence>
<organism evidence="10 11">
    <name type="scientific">Halalkalibacter suaedae</name>
    <dbReference type="NCBI Taxonomy" id="2822140"/>
    <lineage>
        <taxon>Bacteria</taxon>
        <taxon>Bacillati</taxon>
        <taxon>Bacillota</taxon>
        <taxon>Bacilli</taxon>
        <taxon>Bacillales</taxon>
        <taxon>Bacillaceae</taxon>
        <taxon>Halalkalibacter</taxon>
    </lineage>
</organism>
<dbReference type="Pfam" id="PF25198">
    <property type="entry name" value="Spore_GerAC_N"/>
    <property type="match status" value="1"/>
</dbReference>
<evidence type="ECO:0000256" key="5">
    <source>
        <dbReference type="ARBA" id="ARBA00023136"/>
    </source>
</evidence>
<comment type="subcellular location">
    <subcellularLocation>
        <location evidence="1">Membrane</location>
        <topology evidence="1">Lipid-anchor</topology>
    </subcellularLocation>
</comment>
<evidence type="ECO:0000256" key="4">
    <source>
        <dbReference type="ARBA" id="ARBA00022729"/>
    </source>
</evidence>
<dbReference type="EMBL" id="JAGKSQ010000002">
    <property type="protein sequence ID" value="MBP3950494.1"/>
    <property type="molecule type" value="Genomic_DNA"/>
</dbReference>
<dbReference type="NCBIfam" id="TIGR02887">
    <property type="entry name" value="spore_ger_x_C"/>
    <property type="match status" value="1"/>
</dbReference>
<dbReference type="InterPro" id="IPR057336">
    <property type="entry name" value="GerAC_N"/>
</dbReference>
<evidence type="ECO:0000256" key="3">
    <source>
        <dbReference type="ARBA" id="ARBA00022544"/>
    </source>
</evidence>
<evidence type="ECO:0000256" key="1">
    <source>
        <dbReference type="ARBA" id="ARBA00004635"/>
    </source>
</evidence>